<feature type="region of interest" description="Disordered" evidence="7">
    <location>
        <begin position="241"/>
        <end position="260"/>
    </location>
</feature>
<dbReference type="Pfam" id="PF18044">
    <property type="entry name" value="zf-CCCH_4"/>
    <property type="match status" value="1"/>
</dbReference>
<dbReference type="RefSeq" id="XP_016606979.1">
    <property type="nucleotide sequence ID" value="XM_016754108.1"/>
</dbReference>
<accession>A0A0L0HD88</accession>
<dbReference type="EMBL" id="KQ257459">
    <property type="protein sequence ID" value="KNC98939.1"/>
    <property type="molecule type" value="Genomic_DNA"/>
</dbReference>
<feature type="region of interest" description="Disordered" evidence="7">
    <location>
        <begin position="430"/>
        <end position="453"/>
    </location>
</feature>
<dbReference type="GO" id="GO:0008270">
    <property type="term" value="F:zinc ion binding"/>
    <property type="evidence" value="ECO:0007669"/>
    <property type="project" value="UniProtKB-KW"/>
</dbReference>
<gene>
    <name evidence="9" type="ORF">SPPG_05901</name>
</gene>
<name>A0A0L0HD88_SPIPD</name>
<evidence type="ECO:0000256" key="5">
    <source>
        <dbReference type="ARBA" id="ARBA00023242"/>
    </source>
</evidence>
<dbReference type="STRING" id="645134.A0A0L0HD88"/>
<feature type="compositionally biased region" description="Low complexity" evidence="7">
    <location>
        <begin position="401"/>
        <end position="413"/>
    </location>
</feature>
<evidence type="ECO:0000256" key="7">
    <source>
        <dbReference type="SAM" id="MobiDB-lite"/>
    </source>
</evidence>
<sequence length="516" mass="52422">MPVCKFFLQGNCRFGRSCRNEHPTGSGGSGYGGGGGFSSGGGPRNRFEGGNQGGFGRQDFSNGQRSKSEANTRAAPPSGETVKFDLLESASGIWPLTSYGLGEIHLIREADFSFEEMRWEFYDEFKRTGSVNNAMANWQGRLAAVEKRKQEILRDPEAALRVARGGQQVTNLSTALGGNSFGTAPSTFNAGGPFGASQTITSAFGGSGQATGGNTGPSHSAFTNSASSTGFGSTTGAFGAFGNGQTMGQPTSTGGNSLAGFSTLSNSNGIPQGSAFGVTSTFGRTPTNNNNNNNTVLGQNTLTGTGGLGFGSVVQGGHAFGTHASMASQPGTGSQFGSRATAGLEHTGFGKNSQGSNEQGSEILATSAFAVQGSAFAQRSGFGGVESKGSPFGPLGGNTAAQNGNTITGTQQAGTGGFGLDKSAAPSLIGSVPKTASTSATAGGNSGRSDSGPKSLNFWFDAVRALKEGGQVEGLVDYGLDPNVEATFRSARSEYENAFRSARFKSWPGPTTSAST</sequence>
<evidence type="ECO:0000256" key="2">
    <source>
        <dbReference type="ARBA" id="ARBA00022723"/>
    </source>
</evidence>
<dbReference type="VEuPathDB" id="FungiDB:SPPG_05901"/>
<feature type="region of interest" description="Disordered" evidence="7">
    <location>
        <begin position="23"/>
        <end position="79"/>
    </location>
</feature>
<dbReference type="PROSITE" id="PS50103">
    <property type="entry name" value="ZF_C3H1"/>
    <property type="match status" value="1"/>
</dbReference>
<evidence type="ECO:0000256" key="6">
    <source>
        <dbReference type="PROSITE-ProRule" id="PRU00723"/>
    </source>
</evidence>
<feature type="compositionally biased region" description="Polar residues" evidence="7">
    <location>
        <begin position="325"/>
        <end position="338"/>
    </location>
</feature>
<feature type="compositionally biased region" description="Polar residues" evidence="7">
    <location>
        <begin position="59"/>
        <end position="71"/>
    </location>
</feature>
<dbReference type="GeneID" id="27689245"/>
<evidence type="ECO:0000256" key="4">
    <source>
        <dbReference type="ARBA" id="ARBA00022833"/>
    </source>
</evidence>
<keyword evidence="4 6" id="KW-0862">Zinc</keyword>
<evidence type="ECO:0000256" key="1">
    <source>
        <dbReference type="ARBA" id="ARBA00004123"/>
    </source>
</evidence>
<feature type="zinc finger region" description="C3H1-type" evidence="6">
    <location>
        <begin position="1"/>
        <end position="25"/>
    </location>
</feature>
<dbReference type="InterPro" id="IPR041367">
    <property type="entry name" value="Znf-CCCH_4"/>
</dbReference>
<evidence type="ECO:0000259" key="8">
    <source>
        <dbReference type="PROSITE" id="PS50103"/>
    </source>
</evidence>
<comment type="subcellular location">
    <subcellularLocation>
        <location evidence="1">Nucleus</location>
    </subcellularLocation>
</comment>
<dbReference type="InterPro" id="IPR000571">
    <property type="entry name" value="Znf_CCCH"/>
</dbReference>
<keyword evidence="5" id="KW-0539">Nucleus</keyword>
<feature type="region of interest" description="Disordered" evidence="7">
    <location>
        <begin position="207"/>
        <end position="227"/>
    </location>
</feature>
<protein>
    <recommendedName>
        <fullName evidence="8">C3H1-type domain-containing protein</fullName>
    </recommendedName>
</protein>
<dbReference type="OMA" id="PNRHDIC"/>
<feature type="region of interest" description="Disordered" evidence="7">
    <location>
        <begin position="324"/>
        <end position="359"/>
    </location>
</feature>
<feature type="compositionally biased region" description="Polar residues" evidence="7">
    <location>
        <begin position="434"/>
        <end position="453"/>
    </location>
</feature>
<dbReference type="FunCoup" id="A0A0L0HD88">
    <property type="interactions" value="43"/>
</dbReference>
<dbReference type="InterPro" id="IPR051767">
    <property type="entry name" value="Nucleoporin_NUP42"/>
</dbReference>
<evidence type="ECO:0000256" key="3">
    <source>
        <dbReference type="ARBA" id="ARBA00022771"/>
    </source>
</evidence>
<evidence type="ECO:0000313" key="10">
    <source>
        <dbReference type="Proteomes" id="UP000053201"/>
    </source>
</evidence>
<dbReference type="Proteomes" id="UP000053201">
    <property type="component" value="Unassembled WGS sequence"/>
</dbReference>
<dbReference type="AlphaFoldDB" id="A0A0L0HD88"/>
<dbReference type="InParanoid" id="A0A0L0HD88"/>
<proteinExistence type="predicted"/>
<feature type="domain" description="C3H1-type" evidence="8">
    <location>
        <begin position="1"/>
        <end position="25"/>
    </location>
</feature>
<keyword evidence="3 6" id="KW-0863">Zinc-finger</keyword>
<reference evidence="9 10" key="1">
    <citation type="submission" date="2009-08" db="EMBL/GenBank/DDBJ databases">
        <title>The Genome Sequence of Spizellomyces punctatus strain DAOM BR117.</title>
        <authorList>
            <consortium name="The Broad Institute Genome Sequencing Platform"/>
            <person name="Russ C."/>
            <person name="Cuomo C."/>
            <person name="Shea T."/>
            <person name="Young S.K."/>
            <person name="Zeng Q."/>
            <person name="Koehrsen M."/>
            <person name="Haas B."/>
            <person name="Borodovsky M."/>
            <person name="Guigo R."/>
            <person name="Alvarado L."/>
            <person name="Berlin A."/>
            <person name="Bochicchio J."/>
            <person name="Borenstein D."/>
            <person name="Chapman S."/>
            <person name="Chen Z."/>
            <person name="Engels R."/>
            <person name="Freedman E."/>
            <person name="Gellesch M."/>
            <person name="Goldberg J."/>
            <person name="Griggs A."/>
            <person name="Gujja S."/>
            <person name="Heiman D."/>
            <person name="Hepburn T."/>
            <person name="Howarth C."/>
            <person name="Jen D."/>
            <person name="Larson L."/>
            <person name="Lewis B."/>
            <person name="Mehta T."/>
            <person name="Park D."/>
            <person name="Pearson M."/>
            <person name="Roberts A."/>
            <person name="Saif S."/>
            <person name="Shenoy N."/>
            <person name="Sisk P."/>
            <person name="Stolte C."/>
            <person name="Sykes S."/>
            <person name="Thomson T."/>
            <person name="Walk T."/>
            <person name="White J."/>
            <person name="Yandava C."/>
            <person name="Burger G."/>
            <person name="Gray M.W."/>
            <person name="Holland P.W.H."/>
            <person name="King N."/>
            <person name="Lang F.B.F."/>
            <person name="Roger A.J."/>
            <person name="Ruiz-Trillo I."/>
            <person name="Lander E."/>
            <person name="Nusbaum C."/>
        </authorList>
    </citation>
    <scope>NUCLEOTIDE SEQUENCE [LARGE SCALE GENOMIC DNA]</scope>
    <source>
        <strain evidence="9 10">DAOM BR117</strain>
    </source>
</reference>
<keyword evidence="10" id="KW-1185">Reference proteome</keyword>
<evidence type="ECO:0000313" key="9">
    <source>
        <dbReference type="EMBL" id="KNC98939.1"/>
    </source>
</evidence>
<feature type="compositionally biased region" description="Gly residues" evidence="7">
    <location>
        <begin position="25"/>
        <end position="43"/>
    </location>
</feature>
<feature type="compositionally biased region" description="Polar residues" evidence="7">
    <location>
        <begin position="350"/>
        <end position="359"/>
    </location>
</feature>
<organism evidence="9 10">
    <name type="scientific">Spizellomyces punctatus (strain DAOM BR117)</name>
    <dbReference type="NCBI Taxonomy" id="645134"/>
    <lineage>
        <taxon>Eukaryota</taxon>
        <taxon>Fungi</taxon>
        <taxon>Fungi incertae sedis</taxon>
        <taxon>Chytridiomycota</taxon>
        <taxon>Chytridiomycota incertae sedis</taxon>
        <taxon>Chytridiomycetes</taxon>
        <taxon>Spizellomycetales</taxon>
        <taxon>Spizellomycetaceae</taxon>
        <taxon>Spizellomyces</taxon>
    </lineage>
</organism>
<feature type="region of interest" description="Disordered" evidence="7">
    <location>
        <begin position="385"/>
        <end position="417"/>
    </location>
</feature>
<dbReference type="PANTHER" id="PTHR46527">
    <property type="entry name" value="NUCLEOPORIN-LIKE PROTEIN 2"/>
    <property type="match status" value="1"/>
</dbReference>
<dbReference type="OrthoDB" id="20729at2759"/>
<dbReference type="PANTHER" id="PTHR46527:SF1">
    <property type="entry name" value="NUCLEOPORIN NUP42"/>
    <property type="match status" value="1"/>
</dbReference>
<keyword evidence="2 6" id="KW-0479">Metal-binding</keyword>
<feature type="compositionally biased region" description="Polar residues" evidence="7">
    <location>
        <begin position="246"/>
        <end position="260"/>
    </location>
</feature>
<dbReference type="GO" id="GO:0005634">
    <property type="term" value="C:nucleus"/>
    <property type="evidence" value="ECO:0007669"/>
    <property type="project" value="UniProtKB-SubCell"/>
</dbReference>